<dbReference type="PROSITE" id="PS50093">
    <property type="entry name" value="PKD"/>
    <property type="match status" value="1"/>
</dbReference>
<accession>A0A840E2A1</accession>
<dbReference type="Pfam" id="PF13573">
    <property type="entry name" value="SprB"/>
    <property type="match status" value="5"/>
</dbReference>
<reference evidence="5 6" key="1">
    <citation type="submission" date="2020-08" db="EMBL/GenBank/DDBJ databases">
        <title>Genomic Encyclopedia of Type Strains, Phase IV (KMG-IV): sequencing the most valuable type-strain genomes for metagenomic binning, comparative biology and taxonomic classification.</title>
        <authorList>
            <person name="Goeker M."/>
        </authorList>
    </citation>
    <scope>NUCLEOTIDE SEQUENCE [LARGE SCALE GENOMIC DNA]</scope>
    <source>
        <strain evidence="5 6">DSM 105137</strain>
    </source>
</reference>
<dbReference type="SUPFAM" id="SSF49785">
    <property type="entry name" value="Galactose-binding domain-like"/>
    <property type="match status" value="2"/>
</dbReference>
<dbReference type="Proteomes" id="UP000576209">
    <property type="component" value="Unassembled WGS sequence"/>
</dbReference>
<dbReference type="Gene3D" id="2.60.40.740">
    <property type="match status" value="3"/>
</dbReference>
<dbReference type="GO" id="GO:0006508">
    <property type="term" value="P:proteolysis"/>
    <property type="evidence" value="ECO:0007669"/>
    <property type="project" value="UniProtKB-KW"/>
</dbReference>
<keyword evidence="6" id="KW-1185">Reference proteome</keyword>
<dbReference type="InterPro" id="IPR002884">
    <property type="entry name" value="P_dom"/>
</dbReference>
<sequence>MSQNYLRRLYILLFCLVGSLAYGQEIRITTGGSVAACNATFVDGGGINGNHSPAGGRQVITICSDNSNPENTHVELLFTVIDIRGTLTLLNGNTENADTLTQITANNNSDRIRVTATAGNNSGCLTVIFESNGNKAGWEADVSCVAACQPIIAQLVSSVPAVAPAAGGYIDVCVGDEIVLTGGARYPENGIRYPQRDETSTFRWDFQDGTTATGKQVTKVFTEPGGYIVELDITDNKGCSSQNNIAQRVRVSAPPDFSADRTTPLVICPGESVTLGIGDQDDTDLNINATPKTVNFTKPQPFSERIDIPDQAGILQSSSIVLRDFEEGQVLTSGDGIVEICVDVEHSYAGDISMWVECPNGRRVDLLQYDPTGRGATNQLLGKPTANGGNPGEPFTYCWSADGVYTVPFYAQTFLSGPGGPATIPPEVTYLPLDGSFDPLAGCPLNGTWTLNVIDNQDQDDGTVFSWSIKFADNLVDPPETFTVPLISAEWADAGIHSDYSPQRITYTGENPGFANQRLVTLDSFGCRYDTLVPVRIRSPYSAACFSCPPPLGMQLDTTVCESTPFRPGLTTNLPAESTPVRWEAYTDLSFASTDAPPASPYESTLRISDQLPATISDPATDLGDICIDLSSSGDLSGLEASIVSPGGTRVVLIPRGTISGTNLVSCFTPDNSPRWAALRGARINGDWTLQLSDTGNGSTYRLTAWSVEGIRQSTITYSWSPVTGDLSCTDCPDPIITPTQSAEYFLTARNSDGCTSFSSIKVDVKPFAADFTAEYILACQDNQTGGIDLTPVTPLPNATYAWSNGATTQDLSGIPEGAYELTVTAENGCTATYSYDLEFPPPLTLSLDRRTDVSCAGGSDGAIQTVTAGGSPPYRYQWSDSDVRSGGNAGAVQAGRYTLTVTDQLGCSDSVTVDIEEPAPLNLEFSTTPVSCRGGTDGTVAATASGGSGAYTFQWSNGSDLAQQGDLTSREYMVTVTDGNGCTISDSVFISEPDTELTLMLTDSVAGCFGSSASSRTARATGGLAPYTFLWSSGETDTTAVRLPAGDQSVRVTDAGGCTKIIEFTIENRPVPQPTIVVAGEDKCDATAQQYLTVEPGFTAFQWSTGDTTSRIAVTPGERDYAVTVTDAAGCSGTASYRYTPPRPVVFDVTATPVSCFGARDGGLRISNLSGPGGTMNDYQLVWGASADFASGPAITDRPAGAYKLTLTDSSGCSIDTTLLISSPDLLVVTGQATDAGCTGQADGAITTSVSGGTGAYDFRWSTGARGADLVGLAAGTYTVTVTDGGGCQATAEFILEESSPISVETTTVPATCGGEASGRIDIAASGGRAPLTYSLDNEVFSNAPSLIGIGAGTYIIYVRDVAGCTSQDTITVEDPPAITVDLGDDIEIVFGDSLTLVPDVSDSGTGQIDYRWSATYPGTLSCTDCRDPVAKPTYEITYTLSVMDGLGCEGEDQLRVKVRKIREVAVPTGFSPNGDGRNDRLLVHGRPGTRVITLAVYDRWGGLLFEDGDFSVNDPDRGWDGTGRDGTPLNAGVYLYKLRIEYEDRSQELLSGHTTLIR</sequence>
<evidence type="ECO:0000259" key="4">
    <source>
        <dbReference type="PROSITE" id="PS51829"/>
    </source>
</evidence>
<dbReference type="Gene3D" id="2.60.40.10">
    <property type="entry name" value="Immunoglobulins"/>
    <property type="match status" value="1"/>
</dbReference>
<evidence type="ECO:0000313" key="6">
    <source>
        <dbReference type="Proteomes" id="UP000576209"/>
    </source>
</evidence>
<gene>
    <name evidence="5" type="ORF">GGR28_000684</name>
</gene>
<dbReference type="InterPro" id="IPR026341">
    <property type="entry name" value="T9SS_type_B"/>
</dbReference>
<dbReference type="Pfam" id="PF13585">
    <property type="entry name" value="CHU_C"/>
    <property type="match status" value="1"/>
</dbReference>
<dbReference type="RefSeq" id="WP_183494314.1">
    <property type="nucleotide sequence ID" value="NZ_JACIFF010000001.1"/>
</dbReference>
<protein>
    <submittedName>
        <fullName evidence="5">Gliding motility-associated-like protein</fullName>
    </submittedName>
</protein>
<evidence type="ECO:0000256" key="1">
    <source>
        <dbReference type="ARBA" id="ARBA00022670"/>
    </source>
</evidence>
<dbReference type="Pfam" id="PF18911">
    <property type="entry name" value="PKD_4"/>
    <property type="match status" value="1"/>
</dbReference>
<dbReference type="EMBL" id="JACIFF010000001">
    <property type="protein sequence ID" value="MBB4078083.1"/>
    <property type="molecule type" value="Genomic_DNA"/>
</dbReference>
<evidence type="ECO:0000313" key="5">
    <source>
        <dbReference type="EMBL" id="MBB4078083.1"/>
    </source>
</evidence>
<feature type="domain" description="P/Homo B" evidence="4">
    <location>
        <begin position="297"/>
        <end position="477"/>
    </location>
</feature>
<dbReference type="Pfam" id="PF01483">
    <property type="entry name" value="P_proprotein"/>
    <property type="match status" value="1"/>
</dbReference>
<feature type="domain" description="P/Homo B" evidence="4">
    <location>
        <begin position="581"/>
        <end position="717"/>
    </location>
</feature>
<comment type="caution">
    <text evidence="5">The sequence shown here is derived from an EMBL/GenBank/DDBJ whole genome shotgun (WGS) entry which is preliminary data.</text>
</comment>
<dbReference type="PROSITE" id="PS51829">
    <property type="entry name" value="P_HOMO_B"/>
    <property type="match status" value="2"/>
</dbReference>
<evidence type="ECO:0000256" key="2">
    <source>
        <dbReference type="ARBA" id="ARBA00022801"/>
    </source>
</evidence>
<feature type="domain" description="PKD" evidence="3">
    <location>
        <begin position="197"/>
        <end position="238"/>
    </location>
</feature>
<keyword evidence="1" id="KW-0645">Protease</keyword>
<dbReference type="InterPro" id="IPR013783">
    <property type="entry name" value="Ig-like_fold"/>
</dbReference>
<dbReference type="GO" id="GO:0004252">
    <property type="term" value="F:serine-type endopeptidase activity"/>
    <property type="evidence" value="ECO:0007669"/>
    <property type="project" value="InterPro"/>
</dbReference>
<dbReference type="Gene3D" id="2.60.120.260">
    <property type="entry name" value="Galactose-binding domain-like"/>
    <property type="match status" value="2"/>
</dbReference>
<dbReference type="InterPro" id="IPR000601">
    <property type="entry name" value="PKD_dom"/>
</dbReference>
<keyword evidence="2" id="KW-0378">Hydrolase</keyword>
<evidence type="ECO:0000259" key="3">
    <source>
        <dbReference type="PROSITE" id="PS50093"/>
    </source>
</evidence>
<dbReference type="InterPro" id="IPR008979">
    <property type="entry name" value="Galactose-bd-like_sf"/>
</dbReference>
<dbReference type="SUPFAM" id="SSF49299">
    <property type="entry name" value="PKD domain"/>
    <property type="match status" value="1"/>
</dbReference>
<name>A0A840E2A1_9BACT</name>
<dbReference type="InterPro" id="IPR035986">
    <property type="entry name" value="PKD_dom_sf"/>
</dbReference>
<dbReference type="InterPro" id="IPR025667">
    <property type="entry name" value="SprB_repeat"/>
</dbReference>
<organism evidence="5 6">
    <name type="scientific">Neolewinella aquimaris</name>
    <dbReference type="NCBI Taxonomy" id="1835722"/>
    <lineage>
        <taxon>Bacteria</taxon>
        <taxon>Pseudomonadati</taxon>
        <taxon>Bacteroidota</taxon>
        <taxon>Saprospiria</taxon>
        <taxon>Saprospirales</taxon>
        <taxon>Lewinellaceae</taxon>
        <taxon>Neolewinella</taxon>
    </lineage>
</organism>
<dbReference type="NCBIfam" id="TIGR04131">
    <property type="entry name" value="Bac_Flav_CTERM"/>
    <property type="match status" value="1"/>
</dbReference>
<proteinExistence type="predicted"/>